<evidence type="ECO:0000313" key="2">
    <source>
        <dbReference type="Proteomes" id="UP000053424"/>
    </source>
</evidence>
<name>A0A0C2Y396_HEBCY</name>
<protein>
    <submittedName>
        <fullName evidence="1">Uncharacterized protein</fullName>
    </submittedName>
</protein>
<sequence>MFFFGSRRRQYPFPDNDSWGVPRRQKRIQKKSILENSGLCGPVSKIGTVLFRKSAPASTMFWRASRSSLTARGVIGHSGVSSSSSCEILFRCQGGRISTPSQIQRNTLVDIG</sequence>
<gene>
    <name evidence="1" type="ORF">M413DRAFT_379044</name>
</gene>
<reference evidence="2" key="2">
    <citation type="submission" date="2015-01" db="EMBL/GenBank/DDBJ databases">
        <title>Evolutionary Origins and Diversification of the Mycorrhizal Mutualists.</title>
        <authorList>
            <consortium name="DOE Joint Genome Institute"/>
            <consortium name="Mycorrhizal Genomics Consortium"/>
            <person name="Kohler A."/>
            <person name="Kuo A."/>
            <person name="Nagy L.G."/>
            <person name="Floudas D."/>
            <person name="Copeland A."/>
            <person name="Barry K.W."/>
            <person name="Cichocki N."/>
            <person name="Veneault-Fourrey C."/>
            <person name="LaButti K."/>
            <person name="Lindquist E.A."/>
            <person name="Lipzen A."/>
            <person name="Lundell T."/>
            <person name="Morin E."/>
            <person name="Murat C."/>
            <person name="Riley R."/>
            <person name="Ohm R."/>
            <person name="Sun H."/>
            <person name="Tunlid A."/>
            <person name="Henrissat B."/>
            <person name="Grigoriev I.V."/>
            <person name="Hibbett D.S."/>
            <person name="Martin F."/>
        </authorList>
    </citation>
    <scope>NUCLEOTIDE SEQUENCE [LARGE SCALE GENOMIC DNA]</scope>
    <source>
        <strain evidence="2">h7</strain>
    </source>
</reference>
<dbReference type="AlphaFoldDB" id="A0A0C2Y396"/>
<dbReference type="EMBL" id="KN831774">
    <property type="protein sequence ID" value="KIM44313.1"/>
    <property type="molecule type" value="Genomic_DNA"/>
</dbReference>
<proteinExistence type="predicted"/>
<reference evidence="1 2" key="1">
    <citation type="submission" date="2014-04" db="EMBL/GenBank/DDBJ databases">
        <authorList>
            <consortium name="DOE Joint Genome Institute"/>
            <person name="Kuo A."/>
            <person name="Gay G."/>
            <person name="Dore J."/>
            <person name="Kohler A."/>
            <person name="Nagy L.G."/>
            <person name="Floudas D."/>
            <person name="Copeland A."/>
            <person name="Barry K.W."/>
            <person name="Cichocki N."/>
            <person name="Veneault-Fourrey C."/>
            <person name="LaButti K."/>
            <person name="Lindquist E.A."/>
            <person name="Lipzen A."/>
            <person name="Lundell T."/>
            <person name="Morin E."/>
            <person name="Murat C."/>
            <person name="Sun H."/>
            <person name="Tunlid A."/>
            <person name="Henrissat B."/>
            <person name="Grigoriev I.V."/>
            <person name="Hibbett D.S."/>
            <person name="Martin F."/>
            <person name="Nordberg H.P."/>
            <person name="Cantor M.N."/>
            <person name="Hua S.X."/>
        </authorList>
    </citation>
    <scope>NUCLEOTIDE SEQUENCE [LARGE SCALE GENOMIC DNA]</scope>
    <source>
        <strain evidence="2">h7</strain>
    </source>
</reference>
<dbReference type="HOGENOM" id="CLU_2146181_0_0_1"/>
<dbReference type="Proteomes" id="UP000053424">
    <property type="component" value="Unassembled WGS sequence"/>
</dbReference>
<evidence type="ECO:0000313" key="1">
    <source>
        <dbReference type="EMBL" id="KIM44313.1"/>
    </source>
</evidence>
<organism evidence="1 2">
    <name type="scientific">Hebeloma cylindrosporum</name>
    <dbReference type="NCBI Taxonomy" id="76867"/>
    <lineage>
        <taxon>Eukaryota</taxon>
        <taxon>Fungi</taxon>
        <taxon>Dikarya</taxon>
        <taxon>Basidiomycota</taxon>
        <taxon>Agaricomycotina</taxon>
        <taxon>Agaricomycetes</taxon>
        <taxon>Agaricomycetidae</taxon>
        <taxon>Agaricales</taxon>
        <taxon>Agaricineae</taxon>
        <taxon>Hymenogastraceae</taxon>
        <taxon>Hebeloma</taxon>
    </lineage>
</organism>
<keyword evidence="2" id="KW-1185">Reference proteome</keyword>
<accession>A0A0C2Y396</accession>